<sequence>MRQEYNKLVRDRIPEIILKSGIECETVTLSEIEYQQALRQKLIEEAQEAAAANNADLVIEIADLLEVVDALLRSYGISHGRVRLEQDKKRASKGNFDNKTMLLWTEEKRVRSRNIS</sequence>
<dbReference type="SUPFAM" id="SSF101386">
    <property type="entry name" value="all-alpha NTP pyrophosphatases"/>
    <property type="match status" value="1"/>
</dbReference>
<dbReference type="eggNOG" id="COG4997">
    <property type="taxonomic scope" value="Bacteria"/>
</dbReference>
<evidence type="ECO:0000313" key="1">
    <source>
        <dbReference type="EMBL" id="ABG51383.1"/>
    </source>
</evidence>
<dbReference type="KEGG" id="ter:Tery_2149"/>
<accession>Q113E1</accession>
<dbReference type="HOGENOM" id="CLU_142081_1_0_3"/>
<dbReference type="RefSeq" id="WP_011611753.1">
    <property type="nucleotide sequence ID" value="NC_008312.1"/>
</dbReference>
<protein>
    <recommendedName>
        <fullName evidence="2">MazG nucleotide pyrophosphohydrolase</fullName>
    </recommendedName>
</protein>
<proteinExistence type="predicted"/>
<reference evidence="1" key="1">
    <citation type="submission" date="2006-06" db="EMBL/GenBank/DDBJ databases">
        <title>Complete sequence of Trichodesmium erythraeum IMS101.</title>
        <authorList>
            <consortium name="US DOE Joint Genome Institute"/>
            <person name="Copeland A."/>
            <person name="Lucas S."/>
            <person name="Lapidus A."/>
            <person name="Barry K."/>
            <person name="Detter J.C."/>
            <person name="Glavina del Rio T."/>
            <person name="Hammon N."/>
            <person name="Israni S."/>
            <person name="Dalin E."/>
            <person name="Tice H."/>
            <person name="Pitluck S."/>
            <person name="Kiss H."/>
            <person name="Munk A.C."/>
            <person name="Brettin T."/>
            <person name="Bruce D."/>
            <person name="Han C."/>
            <person name="Tapia R."/>
            <person name="Gilna P."/>
            <person name="Schmutz J."/>
            <person name="Larimer F."/>
            <person name="Land M."/>
            <person name="Hauser L."/>
            <person name="Kyrpides N."/>
            <person name="Kim E."/>
            <person name="Richardson P."/>
        </authorList>
    </citation>
    <scope>NUCLEOTIDE SEQUENCE [LARGE SCALE GENOMIC DNA]</scope>
    <source>
        <strain evidence="1">IMS101</strain>
    </source>
</reference>
<dbReference type="OrthoDB" id="9813491at2"/>
<dbReference type="EMBL" id="CP000393">
    <property type="protein sequence ID" value="ABG51383.1"/>
    <property type="molecule type" value="Genomic_DNA"/>
</dbReference>
<name>Q113E1_TRIEI</name>
<dbReference type="CDD" id="cd11532">
    <property type="entry name" value="NTP-PPase_COG4997"/>
    <property type="match status" value="1"/>
</dbReference>
<gene>
    <name evidence="1" type="ordered locus">Tery_2149</name>
</gene>
<dbReference type="InterPro" id="IPR038735">
    <property type="entry name" value="MSMEG_1276-like_NTP-PPase_dom"/>
</dbReference>
<organism evidence="1">
    <name type="scientific">Trichodesmium erythraeum (strain IMS101)</name>
    <dbReference type="NCBI Taxonomy" id="203124"/>
    <lineage>
        <taxon>Bacteria</taxon>
        <taxon>Bacillati</taxon>
        <taxon>Cyanobacteriota</taxon>
        <taxon>Cyanophyceae</taxon>
        <taxon>Oscillatoriophycideae</taxon>
        <taxon>Oscillatoriales</taxon>
        <taxon>Microcoleaceae</taxon>
        <taxon>Trichodesmium</taxon>
    </lineage>
</organism>
<dbReference type="AlphaFoldDB" id="Q113E1"/>
<evidence type="ECO:0008006" key="2">
    <source>
        <dbReference type="Google" id="ProtNLM"/>
    </source>
</evidence>